<dbReference type="InterPro" id="IPR050108">
    <property type="entry name" value="CDK"/>
</dbReference>
<protein>
    <submittedName>
        <fullName evidence="8">Cyclin-dependent kinase 17-like</fullName>
    </submittedName>
</protein>
<keyword evidence="5" id="KW-0067">ATP-binding</keyword>
<evidence type="ECO:0000256" key="1">
    <source>
        <dbReference type="ARBA" id="ARBA00022527"/>
    </source>
</evidence>
<gene>
    <name evidence="8" type="primary">LOC106475808</name>
</gene>
<reference evidence="8" key="1">
    <citation type="submission" date="2025-08" db="UniProtKB">
        <authorList>
            <consortium name="RefSeq"/>
        </authorList>
    </citation>
    <scope>IDENTIFICATION</scope>
    <source>
        <tissue evidence="8">Muscle</tissue>
    </source>
</reference>
<keyword evidence="4" id="KW-0418">Kinase</keyword>
<keyword evidence="7" id="KW-1185">Reference proteome</keyword>
<dbReference type="PROSITE" id="PS50011">
    <property type="entry name" value="PROTEIN_KINASE_DOM"/>
    <property type="match status" value="1"/>
</dbReference>
<evidence type="ECO:0000313" key="7">
    <source>
        <dbReference type="Proteomes" id="UP000694941"/>
    </source>
</evidence>
<dbReference type="InterPro" id="IPR000719">
    <property type="entry name" value="Prot_kinase_dom"/>
</dbReference>
<evidence type="ECO:0000313" key="8">
    <source>
        <dbReference type="RefSeq" id="XP_022235542.1"/>
    </source>
</evidence>
<evidence type="ECO:0000256" key="2">
    <source>
        <dbReference type="ARBA" id="ARBA00022679"/>
    </source>
</evidence>
<dbReference type="SUPFAM" id="SSF56112">
    <property type="entry name" value="Protein kinase-like (PK-like)"/>
    <property type="match status" value="1"/>
</dbReference>
<proteinExistence type="predicted"/>
<name>A0ABM1RVY7_LIMPO</name>
<dbReference type="Gene3D" id="1.10.510.10">
    <property type="entry name" value="Transferase(Phosphotransferase) domain 1"/>
    <property type="match status" value="1"/>
</dbReference>
<feature type="domain" description="Protein kinase" evidence="6">
    <location>
        <begin position="1"/>
        <end position="134"/>
    </location>
</feature>
<dbReference type="Proteomes" id="UP000694941">
    <property type="component" value="Unplaced"/>
</dbReference>
<evidence type="ECO:0000256" key="5">
    <source>
        <dbReference type="ARBA" id="ARBA00022840"/>
    </source>
</evidence>
<sequence>MITKITLLRYYCYRYRPPDVLLGSTEYTTSIDLWGMGCIFFEMASGRPLFPGSTVEDELHLIFRTLGTPTEKTWPGLTDNEEFQNFKFPKYEPEYLLNRVPRLDMEGLELLTRFLKYNPKVRVSAAEAMRHSYFESLGPGIHKLPDTASIFTLPGVQLNRDLGSRTAPFLSSGRSRRQSMLL</sequence>
<keyword evidence="1" id="KW-0723">Serine/threonine-protein kinase</keyword>
<evidence type="ECO:0000256" key="4">
    <source>
        <dbReference type="ARBA" id="ARBA00022777"/>
    </source>
</evidence>
<dbReference type="PANTHER" id="PTHR24056">
    <property type="entry name" value="CELL DIVISION PROTEIN KINASE"/>
    <property type="match status" value="1"/>
</dbReference>
<keyword evidence="2" id="KW-0808">Transferase</keyword>
<dbReference type="InterPro" id="IPR011009">
    <property type="entry name" value="Kinase-like_dom_sf"/>
</dbReference>
<organism evidence="7 8">
    <name type="scientific">Limulus polyphemus</name>
    <name type="common">Atlantic horseshoe crab</name>
    <dbReference type="NCBI Taxonomy" id="6850"/>
    <lineage>
        <taxon>Eukaryota</taxon>
        <taxon>Metazoa</taxon>
        <taxon>Ecdysozoa</taxon>
        <taxon>Arthropoda</taxon>
        <taxon>Chelicerata</taxon>
        <taxon>Merostomata</taxon>
        <taxon>Xiphosura</taxon>
        <taxon>Limulidae</taxon>
        <taxon>Limulus</taxon>
    </lineage>
</organism>
<keyword evidence="3" id="KW-0547">Nucleotide-binding</keyword>
<accession>A0ABM1RVY7</accession>
<dbReference type="RefSeq" id="XP_022235542.1">
    <property type="nucleotide sequence ID" value="XM_022379834.1"/>
</dbReference>
<evidence type="ECO:0000259" key="6">
    <source>
        <dbReference type="PROSITE" id="PS50011"/>
    </source>
</evidence>
<dbReference type="PANTHER" id="PTHR24056:SF246">
    <property type="entry name" value="ECDYSONE-INDUCED PROTEIN 63E, ISOFORM N"/>
    <property type="match status" value="1"/>
</dbReference>
<evidence type="ECO:0000256" key="3">
    <source>
        <dbReference type="ARBA" id="ARBA00022741"/>
    </source>
</evidence>
<dbReference type="GeneID" id="106475808"/>
<dbReference type="Pfam" id="PF00069">
    <property type="entry name" value="Pkinase"/>
    <property type="match status" value="1"/>
</dbReference>